<dbReference type="EMBL" id="JAOWRF010000106">
    <property type="protein sequence ID" value="MCV3213280.1"/>
    <property type="molecule type" value="Genomic_DNA"/>
</dbReference>
<dbReference type="Proteomes" id="UP001526143">
    <property type="component" value="Unassembled WGS sequence"/>
</dbReference>
<gene>
    <name evidence="1" type="ORF">OGM63_07040</name>
</gene>
<evidence type="ECO:0000313" key="1">
    <source>
        <dbReference type="EMBL" id="MCV3213280.1"/>
    </source>
</evidence>
<dbReference type="RefSeq" id="WP_263744789.1">
    <property type="nucleotide sequence ID" value="NZ_JAOWRF010000106.1"/>
</dbReference>
<protein>
    <submittedName>
        <fullName evidence="1">Uncharacterized protein</fullName>
    </submittedName>
</protein>
<organism evidence="1 2">
    <name type="scientific">Plectonema radiosum NIES-515</name>
    <dbReference type="NCBI Taxonomy" id="2986073"/>
    <lineage>
        <taxon>Bacteria</taxon>
        <taxon>Bacillati</taxon>
        <taxon>Cyanobacteriota</taxon>
        <taxon>Cyanophyceae</taxon>
        <taxon>Oscillatoriophycideae</taxon>
        <taxon>Oscillatoriales</taxon>
        <taxon>Microcoleaceae</taxon>
        <taxon>Plectonema</taxon>
    </lineage>
</organism>
<evidence type="ECO:0000313" key="2">
    <source>
        <dbReference type="Proteomes" id="UP001526143"/>
    </source>
</evidence>
<proteinExistence type="predicted"/>
<name>A0ABT3AW67_9CYAN</name>
<sequence>MQTRKVLIATKTYPSISTRYRETVCTAGILLSDDEKPQQWIRIYPIPFRYMDYDKRYPRWSIIRAEISKDEKDSRLESFRANHSTIEIIRKIDTSNNWQERKSLLLPLKFDSIKQIKEENKSLGIIKPQSIKKYYCKPTEREWQPKQQAVLDQLDLFEESIDLEKIPYQFGYEFTDEAGEKHKYSISDWEIMQLYRNCRDNSQASNLVAKEQESLEKVKQKLEGFITDKDLHFIVGNLKNHRNSFMIIGLFYPQIVQLEQLSLF</sequence>
<keyword evidence="2" id="KW-1185">Reference proteome</keyword>
<accession>A0ABT3AW67</accession>
<reference evidence="1 2" key="1">
    <citation type="submission" date="2022-10" db="EMBL/GenBank/DDBJ databases">
        <title>Identification of biosynthetic pathway for the production of the potent trypsin inhibitor radiosumin.</title>
        <authorList>
            <person name="Fewer D.P."/>
            <person name="Delbaje E."/>
            <person name="Ouyang X."/>
            <person name="Agostino P.D."/>
            <person name="Wahlsten M."/>
            <person name="Jokela J."/>
            <person name="Permi P."/>
            <person name="Haapaniemi E."/>
            <person name="Koistinen H."/>
        </authorList>
    </citation>
    <scope>NUCLEOTIDE SEQUENCE [LARGE SCALE GENOMIC DNA]</scope>
    <source>
        <strain evidence="1 2">NIES-515</strain>
    </source>
</reference>
<comment type="caution">
    <text evidence="1">The sequence shown here is derived from an EMBL/GenBank/DDBJ whole genome shotgun (WGS) entry which is preliminary data.</text>
</comment>